<reference evidence="2" key="1">
    <citation type="submission" date="2016-10" db="EMBL/GenBank/DDBJ databases">
        <authorList>
            <person name="Varghese N."/>
            <person name="Submissions S."/>
        </authorList>
    </citation>
    <scope>NUCLEOTIDE SEQUENCE [LARGE SCALE GENOMIC DNA]</scope>
    <source>
        <strain evidence="2">DSM 22951</strain>
    </source>
</reference>
<dbReference type="EMBL" id="UESZ01000001">
    <property type="protein sequence ID" value="SSA34422.1"/>
    <property type="molecule type" value="Genomic_DNA"/>
</dbReference>
<gene>
    <name evidence="1" type="ORF">SAMN04489750_1741</name>
</gene>
<sequence length="291" mass="31642">MHQRRPGLSPGTSLILPSNVVDYVVAFDDFASAISVPAPFLMASPLIGLPLPPAGWSPRDFAPELLWHPMAWLPERLKRPLTNGGDVEPDNGWVLRVGLELQESGLYDQVSGSWFDVLTHLGIDPVNPDDAQRLSAWLAGGADQQLDEFDLDELIFVQDAPEWSLEAAIASLEPLEVVARTKAARQLLAMCNETLTGDGVDPDEQAEMVEMMLTLGVWATCGDEALNTRIEQIRGRLDSYTGGLSDAGSPVFALSAIFADMVDAGEPIENDLLAQFERVRRETGLSEFAAS</sequence>
<evidence type="ECO:0000313" key="2">
    <source>
        <dbReference type="Proteomes" id="UP000250028"/>
    </source>
</evidence>
<protein>
    <submittedName>
        <fullName evidence="1">Uncharacterized protein</fullName>
    </submittedName>
</protein>
<organism evidence="1 2">
    <name type="scientific">Branchiibius hedensis</name>
    <dbReference type="NCBI Taxonomy" id="672460"/>
    <lineage>
        <taxon>Bacteria</taxon>
        <taxon>Bacillati</taxon>
        <taxon>Actinomycetota</taxon>
        <taxon>Actinomycetes</taxon>
        <taxon>Micrococcales</taxon>
        <taxon>Dermacoccaceae</taxon>
        <taxon>Branchiibius</taxon>
    </lineage>
</organism>
<keyword evidence="2" id="KW-1185">Reference proteome</keyword>
<dbReference type="Proteomes" id="UP000250028">
    <property type="component" value="Unassembled WGS sequence"/>
</dbReference>
<dbReference type="AlphaFoldDB" id="A0A2Y9BTQ7"/>
<accession>A0A2Y9BTQ7</accession>
<proteinExistence type="predicted"/>
<evidence type="ECO:0000313" key="1">
    <source>
        <dbReference type="EMBL" id="SSA34422.1"/>
    </source>
</evidence>
<name>A0A2Y9BTQ7_9MICO</name>